<dbReference type="EMBL" id="RBZP01000005">
    <property type="protein sequence ID" value="RKQ33927.1"/>
    <property type="molecule type" value="Genomic_DNA"/>
</dbReference>
<dbReference type="InterPro" id="IPR015856">
    <property type="entry name" value="ABC_transpr_CbiO/EcfA_su"/>
</dbReference>
<dbReference type="PROSITE" id="PS50893">
    <property type="entry name" value="ABC_TRANSPORTER_2"/>
    <property type="match status" value="1"/>
</dbReference>
<dbReference type="GO" id="GO:0042626">
    <property type="term" value="F:ATPase-coupled transmembrane transporter activity"/>
    <property type="evidence" value="ECO:0007669"/>
    <property type="project" value="TreeGrafter"/>
</dbReference>
<dbReference type="FunFam" id="3.40.50.300:FF:000224">
    <property type="entry name" value="Energy-coupling factor transporter ATP-binding protein EcfA"/>
    <property type="match status" value="1"/>
</dbReference>
<evidence type="ECO:0000256" key="5">
    <source>
        <dbReference type="ARBA" id="ARBA00022741"/>
    </source>
</evidence>
<reference evidence="10 11" key="1">
    <citation type="journal article" date="2016" name="Int. J. Syst. Evol. Microbiol.">
        <title>Oceanobacillus halophilus sp. nov., a novel moderately halophilic bacterium from a hypersaline lake.</title>
        <authorList>
            <person name="Amoozegar M.A."/>
            <person name="Bagheri M."/>
            <person name="Makhdoumi A."/>
            <person name="Nikou M.M."/>
            <person name="Fazeli S.A.S."/>
            <person name="Schumann P."/>
            <person name="Sproer C."/>
            <person name="Sanchez-Porro C."/>
            <person name="Ventosa A."/>
        </authorList>
    </citation>
    <scope>NUCLEOTIDE SEQUENCE [LARGE SCALE GENOMIC DNA]</scope>
    <source>
        <strain evidence="10 11">DSM 23996</strain>
    </source>
</reference>
<evidence type="ECO:0000256" key="3">
    <source>
        <dbReference type="ARBA" id="ARBA00022448"/>
    </source>
</evidence>
<gene>
    <name evidence="10" type="ORF">D8M06_08880</name>
</gene>
<dbReference type="InterPro" id="IPR050095">
    <property type="entry name" value="ECF_ABC_transporter_ATP-bd"/>
</dbReference>
<comment type="subcellular location">
    <subcellularLocation>
        <location evidence="1">Cell membrane</location>
        <topology evidence="1">Peripheral membrane protein</topology>
    </subcellularLocation>
</comment>
<dbReference type="InterPro" id="IPR003593">
    <property type="entry name" value="AAA+_ATPase"/>
</dbReference>
<keyword evidence="11" id="KW-1185">Reference proteome</keyword>
<evidence type="ECO:0000256" key="2">
    <source>
        <dbReference type="ARBA" id="ARBA00005417"/>
    </source>
</evidence>
<dbReference type="GO" id="GO:0015087">
    <property type="term" value="F:cobalt ion transmembrane transporter activity"/>
    <property type="evidence" value="ECO:0007669"/>
    <property type="project" value="UniProtKB-ARBA"/>
</dbReference>
<name>A0A495A2X2_9BACI</name>
<dbReference type="NCBIfam" id="NF010167">
    <property type="entry name" value="PRK13648.1"/>
    <property type="match status" value="1"/>
</dbReference>
<keyword evidence="6" id="KW-0067">ATP-binding</keyword>
<dbReference type="Proteomes" id="UP000269301">
    <property type="component" value="Unassembled WGS sequence"/>
</dbReference>
<evidence type="ECO:0000313" key="11">
    <source>
        <dbReference type="Proteomes" id="UP000269301"/>
    </source>
</evidence>
<dbReference type="PROSITE" id="PS00211">
    <property type="entry name" value="ABC_TRANSPORTER_1"/>
    <property type="match status" value="1"/>
</dbReference>
<dbReference type="InterPro" id="IPR003439">
    <property type="entry name" value="ABC_transporter-like_ATP-bd"/>
</dbReference>
<dbReference type="Pfam" id="PF00005">
    <property type="entry name" value="ABC_tran"/>
    <property type="match status" value="1"/>
</dbReference>
<evidence type="ECO:0000313" key="10">
    <source>
        <dbReference type="EMBL" id="RKQ33927.1"/>
    </source>
</evidence>
<evidence type="ECO:0000259" key="9">
    <source>
        <dbReference type="PROSITE" id="PS50893"/>
    </source>
</evidence>
<evidence type="ECO:0000256" key="8">
    <source>
        <dbReference type="ARBA" id="ARBA00023136"/>
    </source>
</evidence>
<dbReference type="GO" id="GO:0005524">
    <property type="term" value="F:ATP binding"/>
    <property type="evidence" value="ECO:0007669"/>
    <property type="project" value="UniProtKB-KW"/>
</dbReference>
<dbReference type="SMART" id="SM00382">
    <property type="entry name" value="AAA"/>
    <property type="match status" value="1"/>
</dbReference>
<dbReference type="PANTHER" id="PTHR43553">
    <property type="entry name" value="HEAVY METAL TRANSPORTER"/>
    <property type="match status" value="1"/>
</dbReference>
<organism evidence="10 11">
    <name type="scientific">Oceanobacillus halophilus</name>
    <dbReference type="NCBI Taxonomy" id="930130"/>
    <lineage>
        <taxon>Bacteria</taxon>
        <taxon>Bacillati</taxon>
        <taxon>Bacillota</taxon>
        <taxon>Bacilli</taxon>
        <taxon>Bacillales</taxon>
        <taxon>Bacillaceae</taxon>
        <taxon>Oceanobacillus</taxon>
    </lineage>
</organism>
<comment type="caution">
    <text evidence="10">The sequence shown here is derived from an EMBL/GenBank/DDBJ whole genome shotgun (WGS) entry which is preliminary data.</text>
</comment>
<keyword evidence="7" id="KW-1278">Translocase</keyword>
<dbReference type="CDD" id="cd03225">
    <property type="entry name" value="ABC_cobalt_CbiO_domain1"/>
    <property type="match status" value="1"/>
</dbReference>
<evidence type="ECO:0000256" key="4">
    <source>
        <dbReference type="ARBA" id="ARBA00022475"/>
    </source>
</evidence>
<dbReference type="GO" id="GO:0043190">
    <property type="term" value="C:ATP-binding cassette (ABC) transporter complex"/>
    <property type="evidence" value="ECO:0007669"/>
    <property type="project" value="TreeGrafter"/>
</dbReference>
<evidence type="ECO:0000256" key="7">
    <source>
        <dbReference type="ARBA" id="ARBA00022967"/>
    </source>
</evidence>
<dbReference type="AlphaFoldDB" id="A0A495A2X2"/>
<keyword evidence="8" id="KW-0472">Membrane</keyword>
<accession>A0A495A2X2</accession>
<dbReference type="Gene3D" id="3.40.50.300">
    <property type="entry name" value="P-loop containing nucleotide triphosphate hydrolases"/>
    <property type="match status" value="1"/>
</dbReference>
<dbReference type="PANTHER" id="PTHR43553:SF24">
    <property type="entry name" value="ENERGY-COUPLING FACTOR TRANSPORTER ATP-BINDING PROTEIN ECFA1"/>
    <property type="match status" value="1"/>
</dbReference>
<comment type="similarity">
    <text evidence="2">Belongs to the ABC transporter superfamily.</text>
</comment>
<dbReference type="InterPro" id="IPR017871">
    <property type="entry name" value="ABC_transporter-like_CS"/>
</dbReference>
<dbReference type="RefSeq" id="WP_121204041.1">
    <property type="nucleotide sequence ID" value="NZ_RBZP01000005.1"/>
</dbReference>
<dbReference type="GO" id="GO:0016887">
    <property type="term" value="F:ATP hydrolysis activity"/>
    <property type="evidence" value="ECO:0007669"/>
    <property type="project" value="InterPro"/>
</dbReference>
<dbReference type="SUPFAM" id="SSF52540">
    <property type="entry name" value="P-loop containing nucleoside triphosphate hydrolases"/>
    <property type="match status" value="1"/>
</dbReference>
<keyword evidence="5" id="KW-0547">Nucleotide-binding</keyword>
<sequence>MLPPRLQVEQLTFRYDERKQENTLENVSFTVQKGEWLAVVGHNGSGKSTLARLLVGLLTPNEGSVHINGIKLDEDSKWKLRSQIGLIFQNPENQFIGTTVKDDVAFALENMNMAYDEMKVRVEQALEMVGLEDFAEYDPSRLSGGQKQRVAIAGLLALNPSILILDEAMVMLDPKSRKELMETLSNLKTNNHITIISITHDMNEAQAADRILMLSSGQILHDGEPAEVFQKEPTLDVPFAEQLRRELENRGSKVPDGYMTEDEMVRWLCR</sequence>
<evidence type="ECO:0000256" key="1">
    <source>
        <dbReference type="ARBA" id="ARBA00004202"/>
    </source>
</evidence>
<keyword evidence="3" id="KW-0813">Transport</keyword>
<dbReference type="OrthoDB" id="9784332at2"/>
<protein>
    <submittedName>
        <fullName evidence="10">Energy-coupling factor transporter ATPase</fullName>
    </submittedName>
</protein>
<evidence type="ECO:0000256" key="6">
    <source>
        <dbReference type="ARBA" id="ARBA00022840"/>
    </source>
</evidence>
<dbReference type="InterPro" id="IPR027417">
    <property type="entry name" value="P-loop_NTPase"/>
</dbReference>
<proteinExistence type="inferred from homology"/>
<dbReference type="NCBIfam" id="TIGR04520">
    <property type="entry name" value="ECF_ATPase_1"/>
    <property type="match status" value="1"/>
</dbReference>
<feature type="domain" description="ABC transporter" evidence="9">
    <location>
        <begin position="6"/>
        <end position="241"/>
    </location>
</feature>
<dbReference type="InterPro" id="IPR030947">
    <property type="entry name" value="EcfA_1"/>
</dbReference>
<keyword evidence="4" id="KW-1003">Cell membrane</keyword>